<dbReference type="Gene3D" id="3.30.40.10">
    <property type="entry name" value="Zinc/RING finger domain, C3HC4 (zinc finger)"/>
    <property type="match status" value="1"/>
</dbReference>
<dbReference type="InterPro" id="IPR003613">
    <property type="entry name" value="Ubox_domain"/>
</dbReference>
<feature type="domain" description="U-box" evidence="1">
    <location>
        <begin position="535"/>
        <end position="608"/>
    </location>
</feature>
<dbReference type="PANTHER" id="PTHR46573">
    <property type="entry name" value="WD REPEAT, SAM AND U-BOX DOMAIN-CONTAINING PROTEIN 1"/>
    <property type="match status" value="1"/>
</dbReference>
<reference evidence="2 3" key="1">
    <citation type="journal article" date="2024" name="Nat. Commun.">
        <title>Phylogenomics reveals the evolutionary origins of lichenization in chlorophyte algae.</title>
        <authorList>
            <person name="Puginier C."/>
            <person name="Libourel C."/>
            <person name="Otte J."/>
            <person name="Skaloud P."/>
            <person name="Haon M."/>
            <person name="Grisel S."/>
            <person name="Petersen M."/>
            <person name="Berrin J.G."/>
            <person name="Delaux P.M."/>
            <person name="Dal Grande F."/>
            <person name="Keller J."/>
        </authorList>
    </citation>
    <scope>NUCLEOTIDE SEQUENCE [LARGE SCALE GENOMIC DNA]</scope>
    <source>
        <strain evidence="2 3">SAG 2043</strain>
    </source>
</reference>
<gene>
    <name evidence="2" type="ORF">WJX72_006523</name>
</gene>
<dbReference type="PROSITE" id="PS51698">
    <property type="entry name" value="U_BOX"/>
    <property type="match status" value="1"/>
</dbReference>
<evidence type="ECO:0000313" key="2">
    <source>
        <dbReference type="EMBL" id="KAK9829566.1"/>
    </source>
</evidence>
<evidence type="ECO:0000313" key="3">
    <source>
        <dbReference type="Proteomes" id="UP001489004"/>
    </source>
</evidence>
<dbReference type="EMBL" id="JALJOR010000001">
    <property type="protein sequence ID" value="KAK9829566.1"/>
    <property type="molecule type" value="Genomic_DNA"/>
</dbReference>
<dbReference type="InterPro" id="IPR052085">
    <property type="entry name" value="WD-SAM-U-box"/>
</dbReference>
<keyword evidence="3" id="KW-1185">Reference proteome</keyword>
<dbReference type="GO" id="GO:0016567">
    <property type="term" value="P:protein ubiquitination"/>
    <property type="evidence" value="ECO:0007669"/>
    <property type="project" value="InterPro"/>
</dbReference>
<accession>A0AAW1R863</accession>
<evidence type="ECO:0000259" key="1">
    <source>
        <dbReference type="PROSITE" id="PS51698"/>
    </source>
</evidence>
<dbReference type="Pfam" id="PF04564">
    <property type="entry name" value="U-box"/>
    <property type="match status" value="1"/>
</dbReference>
<organism evidence="2 3">
    <name type="scientific">[Myrmecia] bisecta</name>
    <dbReference type="NCBI Taxonomy" id="41462"/>
    <lineage>
        <taxon>Eukaryota</taxon>
        <taxon>Viridiplantae</taxon>
        <taxon>Chlorophyta</taxon>
        <taxon>core chlorophytes</taxon>
        <taxon>Trebouxiophyceae</taxon>
        <taxon>Trebouxiales</taxon>
        <taxon>Trebouxiaceae</taxon>
        <taxon>Myrmecia</taxon>
    </lineage>
</organism>
<proteinExistence type="predicted"/>
<dbReference type="CDD" id="cd16655">
    <property type="entry name" value="RING-Ubox_WDSUB1-like"/>
    <property type="match status" value="1"/>
</dbReference>
<comment type="caution">
    <text evidence="2">The sequence shown here is derived from an EMBL/GenBank/DDBJ whole genome shotgun (WGS) entry which is preliminary data.</text>
</comment>
<dbReference type="Proteomes" id="UP001489004">
    <property type="component" value="Unassembled WGS sequence"/>
</dbReference>
<protein>
    <recommendedName>
        <fullName evidence="1">U-box domain-containing protein</fullName>
    </recommendedName>
</protein>
<dbReference type="AlphaFoldDB" id="A0AAW1R863"/>
<sequence length="608" mass="64775">MNTLGGGVAWRLLEHICIQTCPSTEPAGDGAEELAHGHIWQAARTHVIAPLCLLSLATTGRRLPEAYSLPNGSCAAYIPCSTTNCLDGADMLLHNWQISLTKPPAAAVQLLMQLLRSCLRHEESGMHRCSVLISSLVYLLDIDAQYDWATVDSIADVMLSLLGASSASFEAAAANQVDLAELHGLVFATGLRFAPQTTVAYIGRLVRHEVAPQCTFDSSNACQSLITGLAKVEGGVDHRKLWLEILTPWITLHDEPRLQHEAHRIMAALSKGRRYNDISRILIKGAHERLVEGLRHQPQNTVADIGAAHLVLNWMAALWRHCTAGGEPAWRDLVKLDWPATTAAFAKFADGLRSSPDAAEKVSALQAGFDKLDRRLHIQSGRDAEAAAAALLADEAAEAAGKALQEVKTAAKAAAKRAKKQRAKQKGKALTPLAVAALDAAVEQATEMGGSSDAAAELVSEVAGSSDAAAELASKAASSNDAIVEPVTEEADARDAAGTTELQPRACAVSEAVHAAHASSSPPTAFISSPGMYGITEDAVSCPITQEVMQDPVVCADGHTYERIAIAAWLKVHDTSPMTNEPLEHKRLIPNVAVRQVVGLFLQQTRSD</sequence>
<dbReference type="PANTHER" id="PTHR46573:SF1">
    <property type="entry name" value="WD REPEAT, SAM AND U-BOX DOMAIN-CONTAINING PROTEIN 1"/>
    <property type="match status" value="1"/>
</dbReference>
<dbReference type="GO" id="GO:0004842">
    <property type="term" value="F:ubiquitin-protein transferase activity"/>
    <property type="evidence" value="ECO:0007669"/>
    <property type="project" value="InterPro"/>
</dbReference>
<dbReference type="InterPro" id="IPR013083">
    <property type="entry name" value="Znf_RING/FYVE/PHD"/>
</dbReference>
<dbReference type="SMART" id="SM00504">
    <property type="entry name" value="Ubox"/>
    <property type="match status" value="1"/>
</dbReference>
<dbReference type="SUPFAM" id="SSF57850">
    <property type="entry name" value="RING/U-box"/>
    <property type="match status" value="1"/>
</dbReference>
<name>A0AAW1R863_9CHLO</name>